<dbReference type="AlphaFoldDB" id="A0A9X1TWF9"/>
<gene>
    <name evidence="2" type="ORF">L0P92_32840</name>
</gene>
<dbReference type="Proteomes" id="UP001139384">
    <property type="component" value="Unassembled WGS sequence"/>
</dbReference>
<reference evidence="2" key="1">
    <citation type="submission" date="2022-01" db="EMBL/GenBank/DDBJ databases">
        <title>Draft Genome Sequences of Seven Type Strains of the Genus Streptomyces.</title>
        <authorList>
            <person name="Aziz S."/>
            <person name="Coretto E."/>
            <person name="Chronakova A."/>
            <person name="Sproer C."/>
            <person name="Huber K."/>
            <person name="Nouioui I."/>
            <person name="Gross H."/>
        </authorList>
    </citation>
    <scope>NUCLEOTIDE SEQUENCE</scope>
    <source>
        <strain evidence="2">DSM 103493</strain>
    </source>
</reference>
<proteinExistence type="predicted"/>
<evidence type="ECO:0000313" key="2">
    <source>
        <dbReference type="EMBL" id="MCF1598303.1"/>
    </source>
</evidence>
<sequence length="80" mass="8213">MSSLDIGSRLARIERQITGLQRASRLSHASLEDTALEVYDVGGSLRAVIGQQGDGTSGVVAVNGPRPPLGGADSGPAWGR</sequence>
<protein>
    <submittedName>
        <fullName evidence="2">Uncharacterized protein</fullName>
    </submittedName>
</protein>
<dbReference type="RefSeq" id="WP_234766705.1">
    <property type="nucleotide sequence ID" value="NZ_JAKEIP010000203.1"/>
</dbReference>
<accession>A0A9X1TWF9</accession>
<evidence type="ECO:0000313" key="3">
    <source>
        <dbReference type="Proteomes" id="UP001139384"/>
    </source>
</evidence>
<dbReference type="EMBL" id="JAKEIP010000203">
    <property type="protein sequence ID" value="MCF1598303.1"/>
    <property type="molecule type" value="Genomic_DNA"/>
</dbReference>
<keyword evidence="3" id="KW-1185">Reference proteome</keyword>
<evidence type="ECO:0000256" key="1">
    <source>
        <dbReference type="SAM" id="MobiDB-lite"/>
    </source>
</evidence>
<feature type="non-terminal residue" evidence="2">
    <location>
        <position position="80"/>
    </location>
</feature>
<feature type="region of interest" description="Disordered" evidence="1">
    <location>
        <begin position="54"/>
        <end position="80"/>
    </location>
</feature>
<organism evidence="2 3">
    <name type="scientific">Streptomyces muensis</name>
    <dbReference type="NCBI Taxonomy" id="1077944"/>
    <lineage>
        <taxon>Bacteria</taxon>
        <taxon>Bacillati</taxon>
        <taxon>Actinomycetota</taxon>
        <taxon>Actinomycetes</taxon>
        <taxon>Kitasatosporales</taxon>
        <taxon>Streptomycetaceae</taxon>
        <taxon>Streptomyces</taxon>
    </lineage>
</organism>
<name>A0A9X1TWF9_STRM4</name>
<comment type="caution">
    <text evidence="2">The sequence shown here is derived from an EMBL/GenBank/DDBJ whole genome shotgun (WGS) entry which is preliminary data.</text>
</comment>